<reference evidence="3 4" key="1">
    <citation type="submission" date="2019-01" db="EMBL/GenBank/DDBJ databases">
        <title>Egibacter rhizosphaerae EGI 80759T.</title>
        <authorList>
            <person name="Chen D.-D."/>
            <person name="Tian Y."/>
            <person name="Jiao J.-Y."/>
            <person name="Zhang X.-T."/>
            <person name="Zhang Y.-G."/>
            <person name="Zhang Y."/>
            <person name="Xiao M."/>
            <person name="Shu W.-S."/>
            <person name="Li W.-J."/>
        </authorList>
    </citation>
    <scope>NUCLEOTIDE SEQUENCE [LARGE SCALE GENOMIC DNA]</scope>
    <source>
        <strain evidence="3 4">EGI 80759</strain>
    </source>
</reference>
<evidence type="ECO:0000259" key="2">
    <source>
        <dbReference type="Pfam" id="PF01910"/>
    </source>
</evidence>
<protein>
    <recommendedName>
        <fullName evidence="2">Thiamine-binding protein domain-containing protein</fullName>
    </recommendedName>
</protein>
<keyword evidence="4" id="KW-1185">Reference proteome</keyword>
<evidence type="ECO:0000313" key="4">
    <source>
        <dbReference type="Proteomes" id="UP000291469"/>
    </source>
</evidence>
<dbReference type="Gene3D" id="3.30.70.930">
    <property type="match status" value="1"/>
</dbReference>
<feature type="region of interest" description="Disordered" evidence="1">
    <location>
        <begin position="78"/>
        <end position="104"/>
    </location>
</feature>
<dbReference type="Proteomes" id="UP000291469">
    <property type="component" value="Chromosome"/>
</dbReference>
<evidence type="ECO:0000313" key="3">
    <source>
        <dbReference type="EMBL" id="QBI19744.1"/>
    </source>
</evidence>
<dbReference type="SUPFAM" id="SSF89957">
    <property type="entry name" value="MTH1187/YkoF-like"/>
    <property type="match status" value="1"/>
</dbReference>
<sequence>MRLRAEFTVEPFVPGHPGAHVQAAVEAAAAEGLAVDMGPFGSSVEGEASAVLAALARLNEAALHRGADRIAVQIERLDRPAATGGDAPGDIEPSHPRDTRDPER</sequence>
<feature type="compositionally biased region" description="Basic and acidic residues" evidence="1">
    <location>
        <begin position="92"/>
        <end position="104"/>
    </location>
</feature>
<dbReference type="OrthoDB" id="3872037at2"/>
<dbReference type="EMBL" id="CP036402">
    <property type="protein sequence ID" value="QBI19744.1"/>
    <property type="molecule type" value="Genomic_DNA"/>
</dbReference>
<name>A0A411YEQ5_9ACTN</name>
<feature type="domain" description="Thiamine-binding protein" evidence="2">
    <location>
        <begin position="6"/>
        <end position="81"/>
    </location>
</feature>
<gene>
    <name evidence="3" type="ORF">ER308_09405</name>
</gene>
<dbReference type="InterPro" id="IPR029756">
    <property type="entry name" value="MTH1187/YkoF-like"/>
</dbReference>
<accession>A0A411YEQ5</accession>
<organism evidence="3 4">
    <name type="scientific">Egibacter rhizosphaerae</name>
    <dbReference type="NCBI Taxonomy" id="1670831"/>
    <lineage>
        <taxon>Bacteria</taxon>
        <taxon>Bacillati</taxon>
        <taxon>Actinomycetota</taxon>
        <taxon>Nitriliruptoria</taxon>
        <taxon>Egibacterales</taxon>
        <taxon>Egibacteraceae</taxon>
        <taxon>Egibacter</taxon>
    </lineage>
</organism>
<dbReference type="Pfam" id="PF01910">
    <property type="entry name" value="Thiamine_BP"/>
    <property type="match status" value="1"/>
</dbReference>
<evidence type="ECO:0000256" key="1">
    <source>
        <dbReference type="SAM" id="MobiDB-lite"/>
    </source>
</evidence>
<dbReference type="InterPro" id="IPR002767">
    <property type="entry name" value="Thiamine_BP"/>
</dbReference>
<dbReference type="AlphaFoldDB" id="A0A411YEQ5"/>
<dbReference type="KEGG" id="erz:ER308_09405"/>
<proteinExistence type="predicted"/>
<dbReference type="RefSeq" id="WP_131154741.1">
    <property type="nucleotide sequence ID" value="NZ_CP036402.1"/>
</dbReference>